<dbReference type="AlphaFoldDB" id="D6AGD5"/>
<dbReference type="EMBL" id="DS999644">
    <property type="protein sequence ID" value="EFE76945.2"/>
    <property type="molecule type" value="Genomic_DNA"/>
</dbReference>
<protein>
    <recommendedName>
        <fullName evidence="4">Calcium-binding protein</fullName>
    </recommendedName>
</protein>
<proteinExistence type="predicted"/>
<sequence length="304" mass="32170">MRESAQPFPPPDGHVRATLVPGGTVSSASGRPRGAGTWGNTFMQHRTTVAGLAGALVLSALAIPGTAQADDASGDIRITKVVVNGGKDIALGTTDVKTFTIAVTATDDSGILTGNTFPILWHTPLPNGDYYGLVIPTDIAGTCVRQSVTTTTCTHTLKINPRVHPQDNTTAGTWTVRTHVQANDGDYLTKNSAGEAKVLRNSRLTVNASPEPVKKNGTITVTGALTRANWSTYKYAGYTKQPVKLQFRKKGTSTYKTLKTVTTDSKGQLKTTTKATTDGYFRYSFAGTSTTPAVTTAGDYVDVK</sequence>
<evidence type="ECO:0000313" key="2">
    <source>
        <dbReference type="EMBL" id="EFE76945.2"/>
    </source>
</evidence>
<name>D6AGD5_STRFL</name>
<feature type="region of interest" description="Disordered" evidence="1">
    <location>
        <begin position="1"/>
        <end position="33"/>
    </location>
</feature>
<evidence type="ECO:0008006" key="4">
    <source>
        <dbReference type="Google" id="ProtNLM"/>
    </source>
</evidence>
<evidence type="ECO:0000256" key="1">
    <source>
        <dbReference type="SAM" id="MobiDB-lite"/>
    </source>
</evidence>
<reference evidence="3" key="1">
    <citation type="submission" date="2008-10" db="EMBL/GenBank/DDBJ databases">
        <authorList>
            <person name="Molnar K."/>
        </authorList>
    </citation>
    <scope>NUCLEOTIDE SEQUENCE [LARGE SCALE GENOMIC DNA]</scope>
    <source>
        <strain evidence="3">NRRL 15998</strain>
    </source>
</reference>
<gene>
    <name evidence="2" type="ORF">SSGG_04312</name>
</gene>
<evidence type="ECO:0000313" key="3">
    <source>
        <dbReference type="Proteomes" id="UP000003986"/>
    </source>
</evidence>
<accession>D6AGD5</accession>
<organism evidence="2 3">
    <name type="scientific">Streptomyces filamentosus NRRL 15998</name>
    <dbReference type="NCBI Taxonomy" id="457431"/>
    <lineage>
        <taxon>Bacteria</taxon>
        <taxon>Bacillati</taxon>
        <taxon>Actinomycetota</taxon>
        <taxon>Actinomycetes</taxon>
        <taxon>Kitasatosporales</taxon>
        <taxon>Streptomycetaceae</taxon>
        <taxon>Streptomyces</taxon>
    </lineage>
</organism>
<dbReference type="Proteomes" id="UP000003986">
    <property type="component" value="Unassembled WGS sequence"/>
</dbReference>
<reference evidence="3" key="2">
    <citation type="submission" date="2008-12" db="EMBL/GenBank/DDBJ databases">
        <title>Annotation of Streptomyces roseosporus strain NRRL 15998.</title>
        <authorList>
            <consortium name="The Broad Institute Genome Sequencing Platform"/>
            <consortium name="Broad Institute Microbial Sequencing Center"/>
            <person name="Fischbach M."/>
            <person name="Ward D."/>
            <person name="Young S."/>
            <person name="Kodira C.D."/>
            <person name="Zeng Q."/>
            <person name="Koehrsen M."/>
            <person name="Godfrey P."/>
            <person name="Alvarado L."/>
            <person name="Berlin A.M."/>
            <person name="Borenstein D."/>
            <person name="Chen Z."/>
            <person name="Engels R."/>
            <person name="Freedman E."/>
            <person name="Gellesch M."/>
            <person name="Goldberg J."/>
            <person name="Griggs A."/>
            <person name="Gujja S."/>
            <person name="Heiman D.I."/>
            <person name="Hepburn T.A."/>
            <person name="Howarth C."/>
            <person name="Jen D."/>
            <person name="Larson L."/>
            <person name="Lewis B."/>
            <person name="Mehta T."/>
            <person name="Park D."/>
            <person name="Pearson M."/>
            <person name="Roberts A."/>
            <person name="Saif S."/>
            <person name="Shea T.D."/>
            <person name="Shenoy N."/>
            <person name="Sisk P."/>
            <person name="Stolte C."/>
            <person name="Sykes S.N."/>
            <person name="Walk T."/>
            <person name="White J."/>
            <person name="Yandava C."/>
            <person name="Straight P."/>
            <person name="Clardy J."/>
            <person name="Hung D."/>
            <person name="Kolter R."/>
            <person name="Mekalanos J."/>
            <person name="Walker S."/>
            <person name="Walsh C.T."/>
            <person name="Wieland B.L.C."/>
            <person name="Ilzarbe M."/>
            <person name="Galagan J."/>
            <person name="Nusbaum C."/>
            <person name="Birren B."/>
        </authorList>
    </citation>
    <scope>NUCLEOTIDE SEQUENCE [LARGE SCALE GENOMIC DNA]</scope>
    <source>
        <strain evidence="3">NRRL 15998</strain>
    </source>
</reference>